<feature type="region of interest" description="Disordered" evidence="1">
    <location>
        <begin position="239"/>
        <end position="266"/>
    </location>
</feature>
<keyword evidence="2" id="KW-0732">Signal</keyword>
<organism evidence="3 4">
    <name type="scientific">Adineta ricciae</name>
    <name type="common">Rotifer</name>
    <dbReference type="NCBI Taxonomy" id="249248"/>
    <lineage>
        <taxon>Eukaryota</taxon>
        <taxon>Metazoa</taxon>
        <taxon>Spiralia</taxon>
        <taxon>Gnathifera</taxon>
        <taxon>Rotifera</taxon>
        <taxon>Eurotatoria</taxon>
        <taxon>Bdelloidea</taxon>
        <taxon>Adinetida</taxon>
        <taxon>Adinetidae</taxon>
        <taxon>Adineta</taxon>
    </lineage>
</organism>
<dbReference type="AlphaFoldDB" id="A0A815UGK2"/>
<evidence type="ECO:0000256" key="2">
    <source>
        <dbReference type="SAM" id="SignalP"/>
    </source>
</evidence>
<protein>
    <submittedName>
        <fullName evidence="3">Uncharacterized protein</fullName>
    </submittedName>
</protein>
<evidence type="ECO:0000313" key="4">
    <source>
        <dbReference type="Proteomes" id="UP000663828"/>
    </source>
</evidence>
<evidence type="ECO:0000256" key="1">
    <source>
        <dbReference type="SAM" id="MobiDB-lite"/>
    </source>
</evidence>
<reference evidence="3" key="1">
    <citation type="submission" date="2021-02" db="EMBL/GenBank/DDBJ databases">
        <authorList>
            <person name="Nowell W R."/>
        </authorList>
    </citation>
    <scope>NUCLEOTIDE SEQUENCE</scope>
</reference>
<name>A0A815UGK2_ADIRI</name>
<dbReference type="EMBL" id="CAJNOR010004677">
    <property type="protein sequence ID" value="CAF1520455.1"/>
    <property type="molecule type" value="Genomic_DNA"/>
</dbReference>
<keyword evidence="4" id="KW-1185">Reference proteome</keyword>
<sequence length="295" mass="34374">MKVVLLILIVCFSCHYISGFSWFNSEVKQVTKSVVIQRTTGQRRQFDTRQQNPVRNFAHLQRQTKGVSKAQLANRTLLQQALLQRKYNIRNSTVVQRQADSVKKQNTQTVLQSRFQERLANQQRNRFLSQLSTRRQVNRTINIANNQLFNSRYRPFAKNNKTINQSLAAKRRTLSQVRVTKTLLSDSKQSQSLIAKNGNARFSQIRPLYVRYTAKYNNTNRLHRTLITQVVKKNKVQHQQRSNFAQKSALAQTNTQRSLLRRKRQHAYDDTAADPFNSMVLVRDAPVNDEEDNLS</sequence>
<feature type="signal peptide" evidence="2">
    <location>
        <begin position="1"/>
        <end position="19"/>
    </location>
</feature>
<comment type="caution">
    <text evidence="3">The sequence shown here is derived from an EMBL/GenBank/DDBJ whole genome shotgun (WGS) entry which is preliminary data.</text>
</comment>
<accession>A0A815UGK2</accession>
<proteinExistence type="predicted"/>
<gene>
    <name evidence="3" type="ORF">XAT740_LOCUS40764</name>
</gene>
<feature type="compositionally biased region" description="Polar residues" evidence="1">
    <location>
        <begin position="241"/>
        <end position="258"/>
    </location>
</feature>
<evidence type="ECO:0000313" key="3">
    <source>
        <dbReference type="EMBL" id="CAF1520455.1"/>
    </source>
</evidence>
<feature type="chain" id="PRO_5032402109" evidence="2">
    <location>
        <begin position="20"/>
        <end position="295"/>
    </location>
</feature>
<dbReference type="Proteomes" id="UP000663828">
    <property type="component" value="Unassembled WGS sequence"/>
</dbReference>